<dbReference type="InterPro" id="IPR006047">
    <property type="entry name" value="GH13_cat_dom"/>
</dbReference>
<feature type="transmembrane region" description="Helical" evidence="4">
    <location>
        <begin position="447"/>
        <end position="467"/>
    </location>
</feature>
<dbReference type="Pfam" id="PF22026">
    <property type="entry name" value="Alpha-amylase_C_2"/>
    <property type="match status" value="1"/>
</dbReference>
<name>A0A7H8Q5V7_9BACL</name>
<dbReference type="SUPFAM" id="SSF51445">
    <property type="entry name" value="(Trans)glycosidases"/>
    <property type="match status" value="1"/>
</dbReference>
<dbReference type="Gene3D" id="2.60.40.1180">
    <property type="entry name" value="Golgi alpha-mannosidase II"/>
    <property type="match status" value="1"/>
</dbReference>
<keyword evidence="8" id="KW-1185">Reference proteome</keyword>
<keyword evidence="4" id="KW-0812">Transmembrane</keyword>
<gene>
    <name evidence="7" type="ORF">HF394_01345</name>
</gene>
<evidence type="ECO:0000256" key="3">
    <source>
        <dbReference type="ARBA" id="ARBA00022729"/>
    </source>
</evidence>
<reference evidence="8" key="2">
    <citation type="submission" date="2020-06" db="EMBL/GenBank/DDBJ databases">
        <title>Isolation of Planomicrobium glaciei.</title>
        <authorList>
            <person name="Malisova L."/>
            <person name="Safrankova R."/>
            <person name="Jakubu V."/>
            <person name="Spanelova P."/>
        </authorList>
    </citation>
    <scope>NUCLEOTIDE SEQUENCE [LARGE SCALE GENOMIC DNA]</scope>
    <source>
        <strain evidence="8">NRL-ATB46093</strain>
    </source>
</reference>
<dbReference type="PANTHER" id="PTHR10357:SF215">
    <property type="entry name" value="ALPHA-AMYLASE 1"/>
    <property type="match status" value="1"/>
</dbReference>
<organism evidence="7 8">
    <name type="scientific">Planococcus glaciei</name>
    <dbReference type="NCBI Taxonomy" id="459472"/>
    <lineage>
        <taxon>Bacteria</taxon>
        <taxon>Bacillati</taxon>
        <taxon>Bacillota</taxon>
        <taxon>Bacilli</taxon>
        <taxon>Bacillales</taxon>
        <taxon>Caryophanaceae</taxon>
        <taxon>Planococcus</taxon>
    </lineage>
</organism>
<dbReference type="SUPFAM" id="SSF51011">
    <property type="entry name" value="Glycosyl hydrolase domain"/>
    <property type="match status" value="1"/>
</dbReference>
<dbReference type="InterPro" id="IPR017853">
    <property type="entry name" value="GH"/>
</dbReference>
<evidence type="ECO:0000256" key="5">
    <source>
        <dbReference type="SAM" id="SignalP"/>
    </source>
</evidence>
<dbReference type="EMBL" id="CP051177">
    <property type="protein sequence ID" value="QKX49328.1"/>
    <property type="molecule type" value="Genomic_DNA"/>
</dbReference>
<keyword evidence="2" id="KW-0479">Metal-binding</keyword>
<dbReference type="SMART" id="SM00642">
    <property type="entry name" value="Aamy"/>
    <property type="match status" value="1"/>
</dbReference>
<proteinExistence type="predicted"/>
<dbReference type="GO" id="GO:0046872">
    <property type="term" value="F:metal ion binding"/>
    <property type="evidence" value="ECO:0007669"/>
    <property type="project" value="UniProtKB-KW"/>
</dbReference>
<dbReference type="AlphaFoldDB" id="A0A7H8Q5V7"/>
<dbReference type="PANTHER" id="PTHR10357">
    <property type="entry name" value="ALPHA-AMYLASE FAMILY MEMBER"/>
    <property type="match status" value="1"/>
</dbReference>
<dbReference type="InterPro" id="IPR013780">
    <property type="entry name" value="Glyco_hydro_b"/>
</dbReference>
<comment type="cofactor">
    <cofactor evidence="1">
        <name>Ca(2+)</name>
        <dbReference type="ChEBI" id="CHEBI:29108"/>
    </cofactor>
</comment>
<dbReference type="RefSeq" id="WP_036804330.1">
    <property type="nucleotide sequence ID" value="NZ_CP051177.1"/>
</dbReference>
<evidence type="ECO:0000256" key="1">
    <source>
        <dbReference type="ARBA" id="ARBA00001913"/>
    </source>
</evidence>
<protein>
    <submittedName>
        <fullName evidence="7">Alpha-amylase</fullName>
    </submittedName>
</protein>
<evidence type="ECO:0000313" key="8">
    <source>
        <dbReference type="Proteomes" id="UP000509222"/>
    </source>
</evidence>
<accession>A0A7H8Q5V7</accession>
<sequence>MKAKWIGSVLIGMLALGMVQPAAAEETKTIEDEIIYDVLVDRYFNKSIQNDYDVNAQDPADFSGGDFAGVVDQVLYVKEMGFTVLSIGPVFSSATYDGQQVLDYNEFERHFGTKEEFKTLLEEVHDQDIKVMVDVPTQNLSKDHTWAVENPEWFEENEDGTLALDTANSDVQEALIETFSKFVQEYEVDGLKLQNADQLDAGFIKDFSEAIKEIRNIYLINDVEMEPVEGLDAVVLPGAEEALRNSYKQFDQGSSDVPAVMEKSAGHLIRVDSLLGSRFTADIVAERGFPPTRWRLMATQLLTMPGIPIVQYGTETAMNGEALPESHQILNMAVDEELIDHITNLTTLRNSSAALRTGDTEVLHEEDGWLVYKRFNDEESWIVAINNTSSTQSVTLPADIIGSDKELQGLFESDRVRQEANGEYRISLERELAETYHVTDETGFNKAYIVALAVLYIVFMIFLWVVWRKGKQRKADEAAKNKE</sequence>
<keyword evidence="4" id="KW-1133">Transmembrane helix</keyword>
<evidence type="ECO:0000313" key="7">
    <source>
        <dbReference type="EMBL" id="QKX49328.1"/>
    </source>
</evidence>
<evidence type="ECO:0000256" key="2">
    <source>
        <dbReference type="ARBA" id="ARBA00022723"/>
    </source>
</evidence>
<dbReference type="Pfam" id="PF00128">
    <property type="entry name" value="Alpha-amylase"/>
    <property type="match status" value="1"/>
</dbReference>
<keyword evidence="4" id="KW-0472">Membrane</keyword>
<evidence type="ECO:0000259" key="6">
    <source>
        <dbReference type="SMART" id="SM00642"/>
    </source>
</evidence>
<dbReference type="GO" id="GO:0005975">
    <property type="term" value="P:carbohydrate metabolic process"/>
    <property type="evidence" value="ECO:0007669"/>
    <property type="project" value="InterPro"/>
</dbReference>
<evidence type="ECO:0000256" key="4">
    <source>
        <dbReference type="SAM" id="Phobius"/>
    </source>
</evidence>
<dbReference type="InterPro" id="IPR054174">
    <property type="entry name" value="Alpha-amylase-like_C"/>
</dbReference>
<keyword evidence="3 5" id="KW-0732">Signal</keyword>
<feature type="chain" id="PRO_5028866790" evidence="5">
    <location>
        <begin position="25"/>
        <end position="483"/>
    </location>
</feature>
<feature type="signal peptide" evidence="5">
    <location>
        <begin position="1"/>
        <end position="24"/>
    </location>
</feature>
<dbReference type="Gene3D" id="3.20.20.80">
    <property type="entry name" value="Glycosidases"/>
    <property type="match status" value="1"/>
</dbReference>
<reference evidence="7 8" key="1">
    <citation type="submission" date="2020-04" db="EMBL/GenBank/DDBJ databases">
        <authorList>
            <person name="Pajer P."/>
            <person name="Broz P."/>
        </authorList>
    </citation>
    <scope>NUCLEOTIDE SEQUENCE [LARGE SCALE GENOMIC DNA]</scope>
    <source>
        <strain evidence="8">NRL-ATB46093</strain>
    </source>
</reference>
<feature type="domain" description="Glycosyl hydrolase family 13 catalytic" evidence="6">
    <location>
        <begin position="37"/>
        <end position="349"/>
    </location>
</feature>
<dbReference type="Proteomes" id="UP000509222">
    <property type="component" value="Chromosome"/>
</dbReference>